<name>A0ABN1VR26_9MICO</name>
<dbReference type="Gene3D" id="1.10.10.2840">
    <property type="entry name" value="PucR C-terminal helix-turn-helix domain"/>
    <property type="match status" value="1"/>
</dbReference>
<dbReference type="InterPro" id="IPR025736">
    <property type="entry name" value="PucR_C-HTH_dom"/>
</dbReference>
<accession>A0ABN1VR26</accession>
<evidence type="ECO:0000313" key="3">
    <source>
        <dbReference type="Proteomes" id="UP001500943"/>
    </source>
</evidence>
<comment type="caution">
    <text evidence="2">The sequence shown here is derived from an EMBL/GenBank/DDBJ whole genome shotgun (WGS) entry which is preliminary data.</text>
</comment>
<protein>
    <recommendedName>
        <fullName evidence="1">PucR C-terminal helix-turn-helix domain-containing protein</fullName>
    </recommendedName>
</protein>
<evidence type="ECO:0000259" key="1">
    <source>
        <dbReference type="Pfam" id="PF13556"/>
    </source>
</evidence>
<dbReference type="RefSeq" id="WP_343925441.1">
    <property type="nucleotide sequence ID" value="NZ_BAAAKW010000033.1"/>
</dbReference>
<organism evidence="2 3">
    <name type="scientific">Rhodoglobus aureus</name>
    <dbReference type="NCBI Taxonomy" id="191497"/>
    <lineage>
        <taxon>Bacteria</taxon>
        <taxon>Bacillati</taxon>
        <taxon>Actinomycetota</taxon>
        <taxon>Actinomycetes</taxon>
        <taxon>Micrococcales</taxon>
        <taxon>Microbacteriaceae</taxon>
        <taxon>Rhodoglobus</taxon>
    </lineage>
</organism>
<reference evidence="2 3" key="1">
    <citation type="journal article" date="2019" name="Int. J. Syst. Evol. Microbiol.">
        <title>The Global Catalogue of Microorganisms (GCM) 10K type strain sequencing project: providing services to taxonomists for standard genome sequencing and annotation.</title>
        <authorList>
            <consortium name="The Broad Institute Genomics Platform"/>
            <consortium name="The Broad Institute Genome Sequencing Center for Infectious Disease"/>
            <person name="Wu L."/>
            <person name="Ma J."/>
        </authorList>
    </citation>
    <scope>NUCLEOTIDE SEQUENCE [LARGE SCALE GENOMIC DNA]</scope>
    <source>
        <strain evidence="2 3">JCM 12762</strain>
    </source>
</reference>
<dbReference type="InterPro" id="IPR042070">
    <property type="entry name" value="PucR_C-HTH_sf"/>
</dbReference>
<keyword evidence="3" id="KW-1185">Reference proteome</keyword>
<dbReference type="Pfam" id="PF13556">
    <property type="entry name" value="HTH_30"/>
    <property type="match status" value="1"/>
</dbReference>
<feature type="domain" description="PucR C-terminal helix-turn-helix" evidence="1">
    <location>
        <begin position="165"/>
        <end position="214"/>
    </location>
</feature>
<gene>
    <name evidence="2" type="ORF">GCM10009655_19770</name>
</gene>
<sequence>MHALNEISAHSSNEIAVNTLLDGERTPEDRRTAAGSLHLAPTTRYRVVAQPASTTSATAGPSAVLTTLVGAVRAEVVLSSVPVGAPRAGIGIAAAPGELARSWQSALTALRLTSDGEPVLYADDLGSLLLLAEISPAGAPENCDLQSVGVVIRESPRVIAMLDTLAASDSLRAAASTLGFHHSTVQSRAEELSGKLGFDVRTSRGRTRLSVALALYRLETARFD</sequence>
<dbReference type="Proteomes" id="UP001500943">
    <property type="component" value="Unassembled WGS sequence"/>
</dbReference>
<evidence type="ECO:0000313" key="2">
    <source>
        <dbReference type="EMBL" id="GAA1220256.1"/>
    </source>
</evidence>
<dbReference type="EMBL" id="BAAAKW010000033">
    <property type="protein sequence ID" value="GAA1220256.1"/>
    <property type="molecule type" value="Genomic_DNA"/>
</dbReference>
<proteinExistence type="predicted"/>